<reference evidence="4" key="1">
    <citation type="submission" date="2024-05" db="EMBL/GenBank/DDBJ databases">
        <title>Herbiconiux sp. A18JL235.</title>
        <authorList>
            <person name="Zhang G."/>
        </authorList>
    </citation>
    <scope>NUCLEOTIDE SEQUENCE</scope>
    <source>
        <strain evidence="4">A18JL235</strain>
    </source>
</reference>
<evidence type="ECO:0000256" key="1">
    <source>
        <dbReference type="ARBA" id="ARBA00023002"/>
    </source>
</evidence>
<gene>
    <name evidence="4" type="ORF">ABFY20_15305</name>
</gene>
<feature type="domain" description="Luciferase-like" evidence="3">
    <location>
        <begin position="5"/>
        <end position="137"/>
    </location>
</feature>
<feature type="compositionally biased region" description="Low complexity" evidence="2">
    <location>
        <begin position="135"/>
        <end position="166"/>
    </location>
</feature>
<feature type="region of interest" description="Disordered" evidence="2">
    <location>
        <begin position="204"/>
        <end position="225"/>
    </location>
</feature>
<dbReference type="Gene3D" id="3.20.20.30">
    <property type="entry name" value="Luciferase-like domain"/>
    <property type="match status" value="1"/>
</dbReference>
<name>A0AB39BE59_9MICO</name>
<protein>
    <submittedName>
        <fullName evidence="4">LLM class flavin-dependent oxidoreductase</fullName>
    </submittedName>
</protein>
<dbReference type="InterPro" id="IPR036661">
    <property type="entry name" value="Luciferase-like_sf"/>
</dbReference>
<evidence type="ECO:0000256" key="2">
    <source>
        <dbReference type="SAM" id="MobiDB-lite"/>
    </source>
</evidence>
<feature type="domain" description="Luciferase-like" evidence="3">
    <location>
        <begin position="232"/>
        <end position="387"/>
    </location>
</feature>
<sequence length="410" mass="41927">MTAPLRVGVMLPRDLDPARVLEFARRAEELGFDELWVVEDMGFRGGIAQAAAVLAVTTRIRVGIGILPAAARNVAFEAMEVATLAQLFPGRLDVGIGHGMPDWMRSVGAWPDRPLRYLGEHTTALRSLLRGERVGTAPTPTGPDAQPAGADAQPAGAGAQPAGADAQLHPMTQPPHRGGDTLGTIPTSPGADAQVVGAERVGTVSGSHVGTTPDASRANARADAAERPGGLRGVALEPGSVPEVVPGVLLGVRGPKSLALSGRVADGTVLAEPTTPEYARAALEAIAASGPHALVAYNVAAVAADTATALELARPGLEYVGDSGWAPHIAPLDFAEDFAALRARFSDDDRAGFAAALPDEWVARLALAGTAGEVRARHESLARAGVTSSVLIPAGPDPFAALDSLATALP</sequence>
<evidence type="ECO:0000313" key="4">
    <source>
        <dbReference type="EMBL" id="XDI04691.1"/>
    </source>
</evidence>
<dbReference type="PANTHER" id="PTHR43244">
    <property type="match status" value="1"/>
</dbReference>
<dbReference type="EMBL" id="CP162511">
    <property type="protein sequence ID" value="XDI04691.1"/>
    <property type="molecule type" value="Genomic_DNA"/>
</dbReference>
<dbReference type="SUPFAM" id="SSF51679">
    <property type="entry name" value="Bacterial luciferase-like"/>
    <property type="match status" value="1"/>
</dbReference>
<dbReference type="RefSeq" id="WP_368497098.1">
    <property type="nucleotide sequence ID" value="NZ_CP162511.1"/>
</dbReference>
<organism evidence="4">
    <name type="scientific">Herbiconiux sp. A18JL235</name>
    <dbReference type="NCBI Taxonomy" id="3152363"/>
    <lineage>
        <taxon>Bacteria</taxon>
        <taxon>Bacillati</taxon>
        <taxon>Actinomycetota</taxon>
        <taxon>Actinomycetes</taxon>
        <taxon>Micrococcales</taxon>
        <taxon>Microbacteriaceae</taxon>
        <taxon>Herbiconiux</taxon>
    </lineage>
</organism>
<dbReference type="Pfam" id="PF00296">
    <property type="entry name" value="Bac_luciferase"/>
    <property type="match status" value="2"/>
</dbReference>
<accession>A0AB39BE59</accession>
<dbReference type="GO" id="GO:0016705">
    <property type="term" value="F:oxidoreductase activity, acting on paired donors, with incorporation or reduction of molecular oxygen"/>
    <property type="evidence" value="ECO:0007669"/>
    <property type="project" value="InterPro"/>
</dbReference>
<evidence type="ECO:0000259" key="3">
    <source>
        <dbReference type="Pfam" id="PF00296"/>
    </source>
</evidence>
<dbReference type="AlphaFoldDB" id="A0AB39BE59"/>
<feature type="region of interest" description="Disordered" evidence="2">
    <location>
        <begin position="129"/>
        <end position="189"/>
    </location>
</feature>
<keyword evidence="1" id="KW-0560">Oxidoreductase</keyword>
<proteinExistence type="predicted"/>
<dbReference type="InterPro" id="IPR011251">
    <property type="entry name" value="Luciferase-like_dom"/>
</dbReference>
<dbReference type="InterPro" id="IPR050564">
    <property type="entry name" value="F420-G6PD/mer"/>
</dbReference>
<dbReference type="PANTHER" id="PTHR43244:SF1">
    <property type="entry name" value="5,10-METHYLENETETRAHYDROMETHANOPTERIN REDUCTASE"/>
    <property type="match status" value="1"/>
</dbReference>